<dbReference type="Proteomes" id="UP000318801">
    <property type="component" value="Unassembled WGS sequence"/>
</dbReference>
<dbReference type="SUPFAM" id="SSF52768">
    <property type="entry name" value="Arginase/deacetylase"/>
    <property type="match status" value="1"/>
</dbReference>
<dbReference type="InterPro" id="IPR006035">
    <property type="entry name" value="Ureohydrolase"/>
</dbReference>
<dbReference type="GO" id="GO:0004053">
    <property type="term" value="F:arginase activity"/>
    <property type="evidence" value="ECO:0007669"/>
    <property type="project" value="TreeGrafter"/>
</dbReference>
<dbReference type="InterPro" id="IPR023696">
    <property type="entry name" value="Ureohydrolase_dom_sf"/>
</dbReference>
<comment type="similarity">
    <text evidence="4">Belongs to the arginase family.</text>
</comment>
<evidence type="ECO:0000256" key="3">
    <source>
        <dbReference type="ARBA" id="ARBA00023211"/>
    </source>
</evidence>
<evidence type="ECO:0000313" key="6">
    <source>
        <dbReference type="Proteomes" id="UP000318801"/>
    </source>
</evidence>
<accession>A0A506U4G2</accession>
<dbReference type="EMBL" id="VHLG01000023">
    <property type="protein sequence ID" value="TPW26767.1"/>
    <property type="molecule type" value="Genomic_DNA"/>
</dbReference>
<keyword evidence="1" id="KW-0479">Metal-binding</keyword>
<dbReference type="GO" id="GO:0005829">
    <property type="term" value="C:cytosol"/>
    <property type="evidence" value="ECO:0007669"/>
    <property type="project" value="TreeGrafter"/>
</dbReference>
<name>A0A506U4G2_9HYPH</name>
<evidence type="ECO:0000313" key="5">
    <source>
        <dbReference type="EMBL" id="TPW26767.1"/>
    </source>
</evidence>
<proteinExistence type="inferred from homology"/>
<sequence length="293" mass="31628">MTEASSKTLRLLMPQWQGGTLPAYHFGAQMLNFLAPVTTGETITVPVAAPSGDDLPVEDGIVARTALLQQADAAATILSEQSPDRIVVLGGDCLVDLAPFAYLSERHGDDLAILWVDSHPDILTPDHFSHAHAMVLGNLLGKGDNDFSSRVKHPVKPQNVMYAGLYDMMPLEWNFVRGNGMAMATPAELADSSEKVLDWFRSTGASRLAIHLDLDVLDPKFFRSLYFSNPLDAPGAFGATPEGRMTMDQVTRLLNDVAAVADIVGLGIAEHLPWDAIALKNMLESLPLIGQTA</sequence>
<dbReference type="Gene3D" id="3.40.800.10">
    <property type="entry name" value="Ureohydrolase domain"/>
    <property type="match status" value="1"/>
</dbReference>
<dbReference type="OrthoDB" id="9788689at2"/>
<dbReference type="PROSITE" id="PS51409">
    <property type="entry name" value="ARGINASE_2"/>
    <property type="match status" value="1"/>
</dbReference>
<evidence type="ECO:0000256" key="1">
    <source>
        <dbReference type="ARBA" id="ARBA00022723"/>
    </source>
</evidence>
<reference evidence="5 6" key="1">
    <citation type="submission" date="2019-06" db="EMBL/GenBank/DDBJ databases">
        <authorList>
            <person name="Li M."/>
        </authorList>
    </citation>
    <scope>NUCLEOTIDE SEQUENCE [LARGE SCALE GENOMIC DNA]</scope>
    <source>
        <strain evidence="5 6">BGMRC2036</strain>
    </source>
</reference>
<dbReference type="PANTHER" id="PTHR43782">
    <property type="entry name" value="ARGINASE"/>
    <property type="match status" value="1"/>
</dbReference>
<evidence type="ECO:0000256" key="4">
    <source>
        <dbReference type="PROSITE-ProRule" id="PRU00742"/>
    </source>
</evidence>
<keyword evidence="6" id="KW-1185">Reference proteome</keyword>
<dbReference type="Pfam" id="PF00491">
    <property type="entry name" value="Arginase"/>
    <property type="match status" value="1"/>
</dbReference>
<dbReference type="CDD" id="cd09999">
    <property type="entry name" value="Arginase-like_1"/>
    <property type="match status" value="1"/>
</dbReference>
<dbReference type="PANTHER" id="PTHR43782:SF3">
    <property type="entry name" value="ARGINASE"/>
    <property type="match status" value="1"/>
</dbReference>
<comment type="caution">
    <text evidence="5">The sequence shown here is derived from an EMBL/GenBank/DDBJ whole genome shotgun (WGS) entry which is preliminary data.</text>
</comment>
<organism evidence="5 6">
    <name type="scientific">Martelella alba</name>
    <dbReference type="NCBI Taxonomy" id="2590451"/>
    <lineage>
        <taxon>Bacteria</taxon>
        <taxon>Pseudomonadati</taxon>
        <taxon>Pseudomonadota</taxon>
        <taxon>Alphaproteobacteria</taxon>
        <taxon>Hyphomicrobiales</taxon>
        <taxon>Aurantimonadaceae</taxon>
        <taxon>Martelella</taxon>
    </lineage>
</organism>
<protein>
    <submittedName>
        <fullName evidence="5">Arginase family protein</fullName>
    </submittedName>
</protein>
<dbReference type="RefSeq" id="WP_141151128.1">
    <property type="nucleotide sequence ID" value="NZ_VHLG01000023.1"/>
</dbReference>
<gene>
    <name evidence="5" type="ORF">FJU08_21605</name>
</gene>
<dbReference type="AlphaFoldDB" id="A0A506U4G2"/>
<dbReference type="GO" id="GO:0030145">
    <property type="term" value="F:manganese ion binding"/>
    <property type="evidence" value="ECO:0007669"/>
    <property type="project" value="TreeGrafter"/>
</dbReference>
<evidence type="ECO:0000256" key="2">
    <source>
        <dbReference type="ARBA" id="ARBA00022801"/>
    </source>
</evidence>
<keyword evidence="3" id="KW-0464">Manganese</keyword>
<keyword evidence="2" id="KW-0378">Hydrolase</keyword>